<comment type="caution">
    <text evidence="1">The sequence shown here is derived from an EMBL/GenBank/DDBJ whole genome shotgun (WGS) entry which is preliminary data.</text>
</comment>
<reference evidence="1" key="1">
    <citation type="submission" date="2024-09" db="EMBL/GenBank/DDBJ databases">
        <title>Black Yeasts Isolated from many extreme environments.</title>
        <authorList>
            <person name="Coleine C."/>
            <person name="Stajich J.E."/>
            <person name="Selbmann L."/>
        </authorList>
    </citation>
    <scope>NUCLEOTIDE SEQUENCE</scope>
    <source>
        <strain evidence="1">CCFEE 5737</strain>
    </source>
</reference>
<keyword evidence="2" id="KW-1185">Reference proteome</keyword>
<name>A0ACC3E0A6_9PEZI</name>
<sequence length="174" mass="18230">MHSISNLPTLLTLTIFTTLASTSPITLPSTSPHIRAGGPIGKPVPSNCTVSSPLPTTNDTATNSTASYKPTAARLNTTLYEYYLPPSTATYQNSTTLFTNCLEQCYGYGYTGDCKAAYLAYDVPQPPLYGAPGGNPSIACLMWAKPLTSGDFEEMAGTGNWTGAVVGDISCPSA</sequence>
<gene>
    <name evidence="1" type="ORF">LTS18_007838</name>
</gene>
<proteinExistence type="predicted"/>
<dbReference type="EMBL" id="JAWDJW010000002">
    <property type="protein sequence ID" value="KAK3082282.1"/>
    <property type="molecule type" value="Genomic_DNA"/>
</dbReference>
<organism evidence="1 2">
    <name type="scientific">Coniosporium uncinatum</name>
    <dbReference type="NCBI Taxonomy" id="93489"/>
    <lineage>
        <taxon>Eukaryota</taxon>
        <taxon>Fungi</taxon>
        <taxon>Dikarya</taxon>
        <taxon>Ascomycota</taxon>
        <taxon>Pezizomycotina</taxon>
        <taxon>Dothideomycetes</taxon>
        <taxon>Dothideomycetes incertae sedis</taxon>
        <taxon>Coniosporium</taxon>
    </lineage>
</organism>
<accession>A0ACC3E0A6</accession>
<evidence type="ECO:0000313" key="2">
    <source>
        <dbReference type="Proteomes" id="UP001186974"/>
    </source>
</evidence>
<protein>
    <submittedName>
        <fullName evidence="1">Uncharacterized protein</fullName>
    </submittedName>
</protein>
<dbReference type="Proteomes" id="UP001186974">
    <property type="component" value="Unassembled WGS sequence"/>
</dbReference>
<evidence type="ECO:0000313" key="1">
    <source>
        <dbReference type="EMBL" id="KAK3082282.1"/>
    </source>
</evidence>